<evidence type="ECO:0000313" key="1">
    <source>
        <dbReference type="EMBL" id="APX24997.1"/>
    </source>
</evidence>
<evidence type="ECO:0000313" key="2">
    <source>
        <dbReference type="Proteomes" id="UP000186559"/>
    </source>
</evidence>
<organism evidence="1 2">
    <name type="scientific">Salipiger profundus</name>
    <dbReference type="NCBI Taxonomy" id="1229727"/>
    <lineage>
        <taxon>Bacteria</taxon>
        <taxon>Pseudomonadati</taxon>
        <taxon>Pseudomonadota</taxon>
        <taxon>Alphaproteobacteria</taxon>
        <taxon>Rhodobacterales</taxon>
        <taxon>Roseobacteraceae</taxon>
        <taxon>Salipiger</taxon>
    </lineage>
</organism>
<dbReference type="EMBL" id="CP014796">
    <property type="protein sequence ID" value="APX24997.1"/>
    <property type="molecule type" value="Genomic_DNA"/>
</dbReference>
<dbReference type="Proteomes" id="UP000186559">
    <property type="component" value="Chromosome"/>
</dbReference>
<reference evidence="1 2" key="1">
    <citation type="submission" date="2016-03" db="EMBL/GenBank/DDBJ databases">
        <title>Deep-sea bacteria in the southern Pacific.</title>
        <authorList>
            <person name="Tang K."/>
        </authorList>
    </citation>
    <scope>NUCLEOTIDE SEQUENCE [LARGE SCALE GENOMIC DNA]</scope>
    <source>
        <strain evidence="1 2">JLT2016</strain>
    </source>
</reference>
<gene>
    <name evidence="1" type="ORF">Ga0080559_TMP4201</name>
</gene>
<dbReference type="KEGG" id="tpro:Ga0080559_TMP4201"/>
<keyword evidence="2" id="KW-1185">Reference proteome</keyword>
<dbReference type="AlphaFoldDB" id="A0A1U7D9Z3"/>
<protein>
    <submittedName>
        <fullName evidence="1">Uncharacterized protein</fullName>
    </submittedName>
</protein>
<sequence length="49" mass="5356">MPAFGKDCTPVATGGRIVEYARACWQGARAQEPGRIGNGRRDAYRNAYP</sequence>
<dbReference type="STRING" id="1229727.Ga0080559_TMP4201"/>
<proteinExistence type="predicted"/>
<accession>A0A1U7D9Z3</accession>
<name>A0A1U7D9Z3_9RHOB</name>